<dbReference type="Proteomes" id="UP000033874">
    <property type="component" value="Unassembled WGS sequence"/>
</dbReference>
<evidence type="ECO:0000313" key="2">
    <source>
        <dbReference type="Proteomes" id="UP000033874"/>
    </source>
</evidence>
<gene>
    <name evidence="1" type="ORF">YP76_20010</name>
</gene>
<comment type="caution">
    <text evidence="1">The sequence shown here is derived from an EMBL/GenBank/DDBJ whole genome shotgun (WGS) entry which is preliminary data.</text>
</comment>
<organism evidence="1 2">
    <name type="scientific">Sphingobium chungbukense</name>
    <dbReference type="NCBI Taxonomy" id="56193"/>
    <lineage>
        <taxon>Bacteria</taxon>
        <taxon>Pseudomonadati</taxon>
        <taxon>Pseudomonadota</taxon>
        <taxon>Alphaproteobacteria</taxon>
        <taxon>Sphingomonadales</taxon>
        <taxon>Sphingomonadaceae</taxon>
        <taxon>Sphingobium</taxon>
    </lineage>
</organism>
<evidence type="ECO:0000313" key="1">
    <source>
        <dbReference type="EMBL" id="KKW90294.1"/>
    </source>
</evidence>
<proteinExistence type="predicted"/>
<dbReference type="EMBL" id="LBIC01000010">
    <property type="protein sequence ID" value="KKW90294.1"/>
    <property type="molecule type" value="Genomic_DNA"/>
</dbReference>
<dbReference type="STRING" id="56193.YP76_20010"/>
<dbReference type="PATRIC" id="fig|56193.3.peg.4207"/>
<accession>A0A0M3AP39</accession>
<sequence>MSRYQLKPRPGNGVIKAVIGWDRPLQTFFAQIFTPTDDEPEEGEATIWLGTEPGELPSPEVAIRVVEAYAEIPETLAADLATDMNATIGVKDGMHQAEAKRRLYGSIH</sequence>
<keyword evidence="2" id="KW-1185">Reference proteome</keyword>
<name>A0A0M3AP39_9SPHN</name>
<dbReference type="RefSeq" id="WP_046765380.1">
    <property type="nucleotide sequence ID" value="NZ_LBIC01000010.1"/>
</dbReference>
<protein>
    <submittedName>
        <fullName evidence="1">Uncharacterized protein</fullName>
    </submittedName>
</protein>
<dbReference type="AlphaFoldDB" id="A0A0M3AP39"/>
<reference evidence="1 2" key="1">
    <citation type="submission" date="2015-04" db="EMBL/GenBank/DDBJ databases">
        <title>Genome sequence of aromatic hydrocarbons-degrading Sphingobium chungbukense DJ77.</title>
        <authorList>
            <person name="Kim Y.-C."/>
            <person name="Chae J.-C."/>
        </authorList>
    </citation>
    <scope>NUCLEOTIDE SEQUENCE [LARGE SCALE GENOMIC DNA]</scope>
    <source>
        <strain evidence="1 2">DJ77</strain>
    </source>
</reference>